<keyword evidence="3" id="KW-1185">Reference proteome</keyword>
<protein>
    <submittedName>
        <fullName evidence="2">Uncharacterized protein</fullName>
    </submittedName>
</protein>
<organism evidence="2 3">
    <name type="scientific">Novosphingobium pokkalii</name>
    <dbReference type="NCBI Taxonomy" id="1770194"/>
    <lineage>
        <taxon>Bacteria</taxon>
        <taxon>Pseudomonadati</taxon>
        <taxon>Pseudomonadota</taxon>
        <taxon>Alphaproteobacteria</taxon>
        <taxon>Sphingomonadales</taxon>
        <taxon>Sphingomonadaceae</taxon>
        <taxon>Novosphingobium</taxon>
    </lineage>
</organism>
<feature type="transmembrane region" description="Helical" evidence="1">
    <location>
        <begin position="6"/>
        <end position="27"/>
    </location>
</feature>
<sequence length="116" mass="12288">MDAYFASGHAADGMLVALLLEAAWLLARGRPPGLVCVMLGPGALMVLGLRGALTGAAWPWIALPLALSLPLHLADPRLWQRGERTKKTAGPLGVGPAAREGLVKNWRARRCDTSGR</sequence>
<evidence type="ECO:0000256" key="1">
    <source>
        <dbReference type="SAM" id="Phobius"/>
    </source>
</evidence>
<name>A0ABV7V3S0_9SPHN</name>
<feature type="transmembrane region" description="Helical" evidence="1">
    <location>
        <begin position="34"/>
        <end position="51"/>
    </location>
</feature>
<proteinExistence type="predicted"/>
<evidence type="ECO:0000313" key="2">
    <source>
        <dbReference type="EMBL" id="MFC3671481.1"/>
    </source>
</evidence>
<accession>A0ABV7V3S0</accession>
<dbReference type="Proteomes" id="UP001595683">
    <property type="component" value="Unassembled WGS sequence"/>
</dbReference>
<keyword evidence="1" id="KW-1133">Transmembrane helix</keyword>
<dbReference type="RefSeq" id="WP_229815170.1">
    <property type="nucleotide sequence ID" value="NZ_BMZP01000005.1"/>
</dbReference>
<comment type="caution">
    <text evidence="2">The sequence shown here is derived from an EMBL/GenBank/DDBJ whole genome shotgun (WGS) entry which is preliminary data.</text>
</comment>
<keyword evidence="1" id="KW-0812">Transmembrane</keyword>
<gene>
    <name evidence="2" type="ORF">ACFOOT_08585</name>
</gene>
<keyword evidence="1" id="KW-0472">Membrane</keyword>
<dbReference type="EMBL" id="JBHRYE010000012">
    <property type="protein sequence ID" value="MFC3671481.1"/>
    <property type="molecule type" value="Genomic_DNA"/>
</dbReference>
<evidence type="ECO:0000313" key="3">
    <source>
        <dbReference type="Proteomes" id="UP001595683"/>
    </source>
</evidence>
<feature type="transmembrane region" description="Helical" evidence="1">
    <location>
        <begin position="57"/>
        <end position="74"/>
    </location>
</feature>
<reference evidence="3" key="1">
    <citation type="journal article" date="2019" name="Int. J. Syst. Evol. Microbiol.">
        <title>The Global Catalogue of Microorganisms (GCM) 10K type strain sequencing project: providing services to taxonomists for standard genome sequencing and annotation.</title>
        <authorList>
            <consortium name="The Broad Institute Genomics Platform"/>
            <consortium name="The Broad Institute Genome Sequencing Center for Infectious Disease"/>
            <person name="Wu L."/>
            <person name="Ma J."/>
        </authorList>
    </citation>
    <scope>NUCLEOTIDE SEQUENCE [LARGE SCALE GENOMIC DNA]</scope>
    <source>
        <strain evidence="3">KCTC 42224</strain>
    </source>
</reference>